<protein>
    <submittedName>
        <fullName evidence="5">MarR family transcriptional regulator</fullName>
    </submittedName>
</protein>
<dbReference type="AlphaFoldDB" id="A0A6M4MBF8"/>
<dbReference type="GO" id="GO:0006950">
    <property type="term" value="P:response to stress"/>
    <property type="evidence" value="ECO:0007669"/>
    <property type="project" value="TreeGrafter"/>
</dbReference>
<proteinExistence type="predicted"/>
<dbReference type="Proteomes" id="UP000219285">
    <property type="component" value="Chromosome"/>
</dbReference>
<dbReference type="Gene3D" id="1.10.10.10">
    <property type="entry name" value="Winged helix-like DNA-binding domain superfamily/Winged helix DNA-binding domain"/>
    <property type="match status" value="1"/>
</dbReference>
<keyword evidence="3" id="KW-0804">Transcription</keyword>
<dbReference type="PANTHER" id="PTHR33164:SF64">
    <property type="entry name" value="TRANSCRIPTIONAL REGULATOR SLYA"/>
    <property type="match status" value="1"/>
</dbReference>
<dbReference type="InterPro" id="IPR000835">
    <property type="entry name" value="HTH_MarR-typ"/>
</dbReference>
<dbReference type="RefSeq" id="WP_075608328.1">
    <property type="nucleotide sequence ID" value="NZ_CP052766.1"/>
</dbReference>
<keyword evidence="6" id="KW-1185">Reference proteome</keyword>
<dbReference type="PRINTS" id="PR00598">
    <property type="entry name" value="HTHMARR"/>
</dbReference>
<dbReference type="PROSITE" id="PS50995">
    <property type="entry name" value="HTH_MARR_2"/>
    <property type="match status" value="1"/>
</dbReference>
<name>A0A6M4MBF8_9ALTE</name>
<dbReference type="PROSITE" id="PS01117">
    <property type="entry name" value="HTH_MARR_1"/>
    <property type="match status" value="1"/>
</dbReference>
<dbReference type="SMART" id="SM00347">
    <property type="entry name" value="HTH_MARR"/>
    <property type="match status" value="1"/>
</dbReference>
<dbReference type="KEGG" id="apel:CA267_006010"/>
<dbReference type="Pfam" id="PF01047">
    <property type="entry name" value="MarR"/>
    <property type="match status" value="1"/>
</dbReference>
<evidence type="ECO:0000313" key="5">
    <source>
        <dbReference type="EMBL" id="QJR80359.1"/>
    </source>
</evidence>
<evidence type="ECO:0000313" key="6">
    <source>
        <dbReference type="Proteomes" id="UP000219285"/>
    </source>
</evidence>
<dbReference type="InterPro" id="IPR036390">
    <property type="entry name" value="WH_DNA-bd_sf"/>
</dbReference>
<dbReference type="OrthoDB" id="32523at2"/>
<organism evidence="5 6">
    <name type="scientific">Alteromonas pelagimontana</name>
    <dbReference type="NCBI Taxonomy" id="1858656"/>
    <lineage>
        <taxon>Bacteria</taxon>
        <taxon>Pseudomonadati</taxon>
        <taxon>Pseudomonadota</taxon>
        <taxon>Gammaproteobacteria</taxon>
        <taxon>Alteromonadales</taxon>
        <taxon>Alteromonadaceae</taxon>
        <taxon>Alteromonas/Salinimonas group</taxon>
        <taxon>Alteromonas</taxon>
    </lineage>
</organism>
<dbReference type="GO" id="GO:0003700">
    <property type="term" value="F:DNA-binding transcription factor activity"/>
    <property type="evidence" value="ECO:0007669"/>
    <property type="project" value="InterPro"/>
</dbReference>
<dbReference type="GO" id="GO:0003677">
    <property type="term" value="F:DNA binding"/>
    <property type="evidence" value="ECO:0007669"/>
    <property type="project" value="UniProtKB-KW"/>
</dbReference>
<keyword evidence="1" id="KW-0805">Transcription regulation</keyword>
<evidence type="ECO:0000256" key="2">
    <source>
        <dbReference type="ARBA" id="ARBA00023125"/>
    </source>
</evidence>
<sequence>MSELHRENPGFLLGDIIRRMRGVFNQRLEGTDLTLAQAKSLLHISRNQGVKQRELADALDIQPMTLAKQLDQLAERGLIVRNPDPNDRRVHLINLTDAAQPVLANIQTVIMQLRKDMTQDLTEAEIAEFNRALVLIRERLLTL</sequence>
<gene>
    <name evidence="5" type="ORF">CA267_006010</name>
</gene>
<feature type="domain" description="HTH marR-type" evidence="4">
    <location>
        <begin position="6"/>
        <end position="138"/>
    </location>
</feature>
<dbReference type="InterPro" id="IPR036388">
    <property type="entry name" value="WH-like_DNA-bd_sf"/>
</dbReference>
<dbReference type="EMBL" id="CP052766">
    <property type="protein sequence ID" value="QJR80359.1"/>
    <property type="molecule type" value="Genomic_DNA"/>
</dbReference>
<accession>A0A6M4MBF8</accession>
<reference evidence="5 6" key="2">
    <citation type="submission" date="2020-04" db="EMBL/GenBank/DDBJ databases">
        <title>Complete genome sequence of Alteromonas pelagimontana 5.12T.</title>
        <authorList>
            <person name="Sinha R.K."/>
            <person name="Krishnan K.P."/>
            <person name="Kurian J.P."/>
        </authorList>
    </citation>
    <scope>NUCLEOTIDE SEQUENCE [LARGE SCALE GENOMIC DNA]</scope>
    <source>
        <strain evidence="5 6">5.12</strain>
    </source>
</reference>
<reference evidence="6" key="1">
    <citation type="submission" date="2014-12" db="EMBL/GenBank/DDBJ databases">
        <title>Complete genome sequence of a multi-drug resistant Klebsiella pneumoniae.</title>
        <authorList>
            <person name="Hua X."/>
            <person name="Chen Q."/>
            <person name="Li X."/>
            <person name="Feng Y."/>
            <person name="Ruan Z."/>
            <person name="Yu Y."/>
        </authorList>
    </citation>
    <scope>NUCLEOTIDE SEQUENCE [LARGE SCALE GENOMIC DNA]</scope>
    <source>
        <strain evidence="6">5.12</strain>
    </source>
</reference>
<evidence type="ECO:0000256" key="1">
    <source>
        <dbReference type="ARBA" id="ARBA00023015"/>
    </source>
</evidence>
<dbReference type="InterPro" id="IPR023187">
    <property type="entry name" value="Tscrpt_reg_MarR-type_CS"/>
</dbReference>
<evidence type="ECO:0000256" key="3">
    <source>
        <dbReference type="ARBA" id="ARBA00023163"/>
    </source>
</evidence>
<dbReference type="SUPFAM" id="SSF46785">
    <property type="entry name" value="Winged helix' DNA-binding domain"/>
    <property type="match status" value="1"/>
</dbReference>
<dbReference type="PANTHER" id="PTHR33164">
    <property type="entry name" value="TRANSCRIPTIONAL REGULATOR, MARR FAMILY"/>
    <property type="match status" value="1"/>
</dbReference>
<keyword evidence="2" id="KW-0238">DNA-binding</keyword>
<evidence type="ECO:0000259" key="4">
    <source>
        <dbReference type="PROSITE" id="PS50995"/>
    </source>
</evidence>
<dbReference type="InterPro" id="IPR039422">
    <property type="entry name" value="MarR/SlyA-like"/>
</dbReference>